<keyword evidence="3" id="KW-1185">Reference proteome</keyword>
<gene>
    <name evidence="2" type="ORF">DKG74_20600</name>
</gene>
<evidence type="ECO:0000313" key="2">
    <source>
        <dbReference type="EMBL" id="PWR17691.1"/>
    </source>
</evidence>
<organism evidence="2 3">
    <name type="scientific">Zavarzinia aquatilis</name>
    <dbReference type="NCBI Taxonomy" id="2211142"/>
    <lineage>
        <taxon>Bacteria</taxon>
        <taxon>Pseudomonadati</taxon>
        <taxon>Pseudomonadota</taxon>
        <taxon>Alphaproteobacteria</taxon>
        <taxon>Rhodospirillales</taxon>
        <taxon>Zavarziniaceae</taxon>
        <taxon>Zavarzinia</taxon>
    </lineage>
</organism>
<dbReference type="PROSITE" id="PS51257">
    <property type="entry name" value="PROKAR_LIPOPROTEIN"/>
    <property type="match status" value="1"/>
</dbReference>
<dbReference type="RefSeq" id="WP_109908064.1">
    <property type="nucleotide sequence ID" value="NZ_QGLE01000021.1"/>
</dbReference>
<protein>
    <submittedName>
        <fullName evidence="2">Uncharacterized protein</fullName>
    </submittedName>
</protein>
<feature type="transmembrane region" description="Helical" evidence="1">
    <location>
        <begin position="12"/>
        <end position="33"/>
    </location>
</feature>
<dbReference type="Proteomes" id="UP000245461">
    <property type="component" value="Unassembled WGS sequence"/>
</dbReference>
<evidence type="ECO:0000256" key="1">
    <source>
        <dbReference type="SAM" id="Phobius"/>
    </source>
</evidence>
<reference evidence="2 3" key="1">
    <citation type="submission" date="2018-05" db="EMBL/GenBank/DDBJ databases">
        <title>Zavarzinia sp. HR-AS.</title>
        <authorList>
            <person name="Lee Y."/>
            <person name="Jeon C.O."/>
        </authorList>
    </citation>
    <scope>NUCLEOTIDE SEQUENCE [LARGE SCALE GENOMIC DNA]</scope>
    <source>
        <strain evidence="2 3">HR-AS</strain>
    </source>
</reference>
<dbReference type="OrthoDB" id="8457111at2"/>
<feature type="transmembrane region" description="Helical" evidence="1">
    <location>
        <begin position="45"/>
        <end position="68"/>
    </location>
</feature>
<keyword evidence="1" id="KW-0472">Membrane</keyword>
<proteinExistence type="predicted"/>
<sequence>MPKLTAYQRAIDLIALAIIVLMLATAACIAWPVPALAADGTTVDFAPVITPVIEALFGVVAGLAGWAIRHLTVWLKLKQDSEVRRYLEDTCYAGIALVRARSDAALTGKLSFDTKSAMVAEVAQYLIDRVPGALKRFGLSDDALKNYVLARIGGGVVLPAADLP</sequence>
<accession>A0A317DSQ3</accession>
<name>A0A317DSQ3_9PROT</name>
<dbReference type="AlphaFoldDB" id="A0A317DSQ3"/>
<evidence type="ECO:0000313" key="3">
    <source>
        <dbReference type="Proteomes" id="UP000245461"/>
    </source>
</evidence>
<comment type="caution">
    <text evidence="2">The sequence shown here is derived from an EMBL/GenBank/DDBJ whole genome shotgun (WGS) entry which is preliminary data.</text>
</comment>
<keyword evidence="1" id="KW-0812">Transmembrane</keyword>
<dbReference type="EMBL" id="QGLE01000021">
    <property type="protein sequence ID" value="PWR17691.1"/>
    <property type="molecule type" value="Genomic_DNA"/>
</dbReference>
<keyword evidence="1" id="KW-1133">Transmembrane helix</keyword>